<evidence type="ECO:0000313" key="3">
    <source>
        <dbReference type="Proteomes" id="UP000238672"/>
    </source>
</evidence>
<organism evidence="2 3">
    <name type="scientific">Candidatus Phytoplasma phoenicium</name>
    <dbReference type="NCBI Taxonomy" id="198422"/>
    <lineage>
        <taxon>Bacteria</taxon>
        <taxon>Bacillati</taxon>
        <taxon>Mycoplasmatota</taxon>
        <taxon>Mollicutes</taxon>
        <taxon>Acholeplasmatales</taxon>
        <taxon>Acholeplasmataceae</taxon>
        <taxon>Candidatus Phytoplasma</taxon>
        <taxon>16SrIX (Pigeon pea witches'-broom group)</taxon>
    </lineage>
</organism>
<evidence type="ECO:0000313" key="2">
    <source>
        <dbReference type="EMBL" id="PQP79579.1"/>
    </source>
</evidence>
<dbReference type="AlphaFoldDB" id="A0A2S8NUG9"/>
<dbReference type="Proteomes" id="UP000238672">
    <property type="component" value="Unassembled WGS sequence"/>
</dbReference>
<gene>
    <name evidence="2" type="ORF">C6B37_01555</name>
</gene>
<protein>
    <submittedName>
        <fullName evidence="2">Uncharacterized protein</fullName>
    </submittedName>
</protein>
<sequence length="237" mass="28525">MLSLEFNHIKNTINDFIKNLFKQDISLEEFNKRLNYILSDKVNEPLPSKYITLRENILKNKYQNDNKNALHFENDLEQYNEQINVLQSKKMLSENKLEDLTKDLEKLLIQDMDSQKELDYKEKENYQTTIKNLFSRNPEYNKNQKELQKLYIKRQQIIQSIGDVKAEVEKTKCEISYYNTEIQKLKKEYQKKGKLFVTLFGKLNPKFKNINKFKQNPELDIKNIENQLKEIFNIVKI</sequence>
<accession>A0A2S8NUG9</accession>
<reference evidence="2 3" key="1">
    <citation type="submission" date="2018-02" db="EMBL/GenBank/DDBJ databases">
        <title>Metagenomics reveals mixed infection of spiroplasma and phytoplasma in chicory.</title>
        <authorList>
            <person name="Polano C."/>
            <person name="Moruzzi S."/>
            <person name="Ermacora P."/>
            <person name="Ferrini F."/>
            <person name="Martini M."/>
            <person name="Firrao G."/>
        </authorList>
    </citation>
    <scope>NUCLEOTIDE SEQUENCE [LARGE SCALE GENOMIC DNA]</scope>
    <source>
        <strain evidence="2 3">ChiP</strain>
    </source>
</reference>
<comment type="caution">
    <text evidence="2">The sequence shown here is derived from an EMBL/GenBank/DDBJ whole genome shotgun (WGS) entry which is preliminary data.</text>
</comment>
<evidence type="ECO:0000256" key="1">
    <source>
        <dbReference type="SAM" id="Coils"/>
    </source>
</evidence>
<name>A0A2S8NUG9_9MOLU</name>
<keyword evidence="1" id="KW-0175">Coiled coil</keyword>
<dbReference type="EMBL" id="PUUG01000043">
    <property type="protein sequence ID" value="PQP79579.1"/>
    <property type="molecule type" value="Genomic_DNA"/>
</dbReference>
<proteinExistence type="predicted"/>
<feature type="coiled-coil region" evidence="1">
    <location>
        <begin position="62"/>
        <end position="110"/>
    </location>
</feature>
<keyword evidence="3" id="KW-1185">Reference proteome</keyword>